<dbReference type="InterPro" id="IPR004532">
    <property type="entry name" value="Phe-tRNA-ligase_IIc_bsu_bact"/>
</dbReference>
<feature type="domain" description="TRNA-binding" evidence="17">
    <location>
        <begin position="39"/>
        <end position="154"/>
    </location>
</feature>
<keyword evidence="7 15" id="KW-0479">Metal-binding</keyword>
<evidence type="ECO:0000256" key="8">
    <source>
        <dbReference type="ARBA" id="ARBA00022741"/>
    </source>
</evidence>
<evidence type="ECO:0000259" key="19">
    <source>
        <dbReference type="PROSITE" id="PS51483"/>
    </source>
</evidence>
<dbReference type="PROSITE" id="PS51483">
    <property type="entry name" value="B5"/>
    <property type="match status" value="1"/>
</dbReference>
<evidence type="ECO:0000256" key="16">
    <source>
        <dbReference type="PROSITE-ProRule" id="PRU00209"/>
    </source>
</evidence>
<dbReference type="Pfam" id="PF03484">
    <property type="entry name" value="B5"/>
    <property type="match status" value="1"/>
</dbReference>
<evidence type="ECO:0000256" key="6">
    <source>
        <dbReference type="ARBA" id="ARBA00022598"/>
    </source>
</evidence>
<dbReference type="Gene3D" id="3.50.40.10">
    <property type="entry name" value="Phenylalanyl-trna Synthetase, Chain B, domain 3"/>
    <property type="match status" value="1"/>
</dbReference>
<proteinExistence type="inferred from homology"/>
<comment type="subunit">
    <text evidence="3 15">Tetramer of two alpha and two beta subunits.</text>
</comment>
<dbReference type="Pfam" id="PF03483">
    <property type="entry name" value="B3_4"/>
    <property type="match status" value="1"/>
</dbReference>
<dbReference type="InterPro" id="IPR002547">
    <property type="entry name" value="tRNA-bd_dom"/>
</dbReference>
<dbReference type="CDD" id="cd02796">
    <property type="entry name" value="tRNA_bind_bactPheRS"/>
    <property type="match status" value="1"/>
</dbReference>
<evidence type="ECO:0000256" key="2">
    <source>
        <dbReference type="ARBA" id="ARBA00008653"/>
    </source>
</evidence>
<keyword evidence="21" id="KW-1185">Reference proteome</keyword>
<keyword evidence="10 15" id="KW-0460">Magnesium</keyword>
<evidence type="ECO:0000256" key="15">
    <source>
        <dbReference type="HAMAP-Rule" id="MF_00283"/>
    </source>
</evidence>
<keyword evidence="11 16" id="KW-0694">RNA-binding</keyword>
<dbReference type="SUPFAM" id="SSF50249">
    <property type="entry name" value="Nucleic acid-binding proteins"/>
    <property type="match status" value="1"/>
</dbReference>
<dbReference type="CDD" id="cd00769">
    <property type="entry name" value="PheRS_beta_core"/>
    <property type="match status" value="1"/>
</dbReference>
<dbReference type="Pfam" id="PF01588">
    <property type="entry name" value="tRNA_bind"/>
    <property type="match status" value="1"/>
</dbReference>
<dbReference type="InterPro" id="IPR036690">
    <property type="entry name" value="Fdx_antiC-bd_sf"/>
</dbReference>
<organism evidence="20 21">
    <name type="scientific">Paraburkholderia ferrariae</name>
    <dbReference type="NCBI Taxonomy" id="386056"/>
    <lineage>
        <taxon>Bacteria</taxon>
        <taxon>Pseudomonadati</taxon>
        <taxon>Pseudomonadota</taxon>
        <taxon>Betaproteobacteria</taxon>
        <taxon>Burkholderiales</taxon>
        <taxon>Burkholderiaceae</taxon>
        <taxon>Paraburkholderia</taxon>
    </lineage>
</organism>
<dbReference type="InterPro" id="IPR005147">
    <property type="entry name" value="tRNA_synthase_B5-dom"/>
</dbReference>
<evidence type="ECO:0000256" key="14">
    <source>
        <dbReference type="ARBA" id="ARBA00049255"/>
    </source>
</evidence>
<dbReference type="InterPro" id="IPR020825">
    <property type="entry name" value="Phe-tRNA_synthase-like_B3/B4"/>
</dbReference>
<dbReference type="SUPFAM" id="SSF56037">
    <property type="entry name" value="PheT/TilS domain"/>
    <property type="match status" value="1"/>
</dbReference>
<dbReference type="Pfam" id="PF17759">
    <property type="entry name" value="tRNA_synthFbeta"/>
    <property type="match status" value="1"/>
</dbReference>
<evidence type="ECO:0000256" key="1">
    <source>
        <dbReference type="ARBA" id="ARBA00004496"/>
    </source>
</evidence>
<dbReference type="Gene3D" id="2.40.50.140">
    <property type="entry name" value="Nucleic acid-binding proteins"/>
    <property type="match status" value="1"/>
</dbReference>
<dbReference type="Proteomes" id="UP001489897">
    <property type="component" value="Unassembled WGS sequence"/>
</dbReference>
<accession>A0ABU9RJZ7</accession>
<dbReference type="NCBIfam" id="NF045760">
    <property type="entry name" value="YtpR"/>
    <property type="match status" value="1"/>
</dbReference>
<comment type="cofactor">
    <cofactor evidence="15">
        <name>Mg(2+)</name>
        <dbReference type="ChEBI" id="CHEBI:18420"/>
    </cofactor>
    <text evidence="15">Binds 2 magnesium ions per tetramer.</text>
</comment>
<dbReference type="SMART" id="SM00896">
    <property type="entry name" value="FDX-ACB"/>
    <property type="match status" value="1"/>
</dbReference>
<feature type="binding site" evidence="15">
    <location>
        <position position="469"/>
    </location>
    <ligand>
        <name>Mg(2+)</name>
        <dbReference type="ChEBI" id="CHEBI:18420"/>
        <note>shared with alpha subunit</note>
    </ligand>
</feature>
<evidence type="ECO:0000256" key="5">
    <source>
        <dbReference type="ARBA" id="ARBA00022555"/>
    </source>
</evidence>
<dbReference type="SMART" id="SM00874">
    <property type="entry name" value="B5"/>
    <property type="match status" value="1"/>
</dbReference>
<comment type="caution">
    <text evidence="20">The sequence shown here is derived from an EMBL/GenBank/DDBJ whole genome shotgun (WGS) entry which is preliminary data.</text>
</comment>
<dbReference type="SUPFAM" id="SSF54991">
    <property type="entry name" value="Anticodon-binding domain of PheRS"/>
    <property type="match status" value="1"/>
</dbReference>
<sequence>MLFPESWLRSFVDPKLTTDELAHALTMAGLEVEGLSPAAPPTTKIVVGRVLEVVKHPDADKLNVTQVDAGTGATLQIVCGAPNVAPGIKVPVALVGAELPPAEEGGKPFAIKLSKLRGVESQGMLCSARELKLSEDHSGLMILPENTPIGQDIREALNLDDTIFEIKLTPNKADCLSVYGIARETAAITGAPLQAPVYPKVEVKLDEKLPVKISAPDLCGRFSGRVIRGVNAHAKTPMWMVERLERSGQRSISALVDISNYVMLELGRPSHVFDLDKIHGSMDVRWGRKGETLRLLNGNTVEVDETVGVIADDREIESLAGIMGGDSTAVTLDTTNIYLEAAFWWPDSIRGRSRRYNFSTDAGHRFERGVDWSTTVEHIERITQLILDICGGAAGPIDDQTVNVPTREAVKMRVARANRIIGVKISADEIAQIFTRLGLAFTRSVDNAGDESFIVTPPPYRFDIEIEEDLIEEVARIYGFEKIPALPPVARSEMRATHETRRSIHAIRHALAARDYAETINFSFVDAEWEQDFAGNANPVKLLNPIANQLSVMRTTLFGSLVNVLRHNLNRRADRVRVFEAGRVFLHDPSIKASEMTVEGFAQPKMIGALAYGPALEEQWGAQTRGVDFFDVKGDLEALFASLGAAKTPRFVKAEHPALHPGRSARIEVDGRAVGWIGELHPRWMQKYDLPHAPMLFEVEADALMARELPTPGEVSKFPPVRRDIALVVDQKIEVQALLDEFQKGMQDEPCRIVQRVALFDEFRAKSNTSGLGADEKSLAFRVTLQDTGGTLQDETVDTAIKSLVDRLARVYGARLRG</sequence>
<feature type="binding site" evidence="15">
    <location>
        <position position="472"/>
    </location>
    <ligand>
        <name>Mg(2+)</name>
        <dbReference type="ChEBI" id="CHEBI:18420"/>
        <note>shared with alpha subunit</note>
    </ligand>
</feature>
<comment type="subcellular location">
    <subcellularLocation>
        <location evidence="1 15">Cytoplasm</location>
    </subcellularLocation>
</comment>
<gene>
    <name evidence="15 20" type="primary">pheT</name>
    <name evidence="20" type="ORF">VSR73_04800</name>
</gene>
<keyword evidence="9 15" id="KW-0067">ATP-binding</keyword>
<dbReference type="Gene3D" id="3.30.70.380">
    <property type="entry name" value="Ferrodoxin-fold anticodon-binding domain"/>
    <property type="match status" value="1"/>
</dbReference>
<evidence type="ECO:0000256" key="4">
    <source>
        <dbReference type="ARBA" id="ARBA00022490"/>
    </source>
</evidence>
<evidence type="ECO:0000313" key="20">
    <source>
        <dbReference type="EMBL" id="MEM5420386.1"/>
    </source>
</evidence>
<evidence type="ECO:0000256" key="12">
    <source>
        <dbReference type="ARBA" id="ARBA00022917"/>
    </source>
</evidence>
<keyword evidence="6 15" id="KW-0436">Ligase</keyword>
<keyword evidence="4 15" id="KW-0963">Cytoplasm</keyword>
<keyword evidence="13 15" id="KW-0030">Aminoacyl-tRNA synthetase</keyword>
<keyword evidence="8 15" id="KW-0547">Nucleotide-binding</keyword>
<comment type="catalytic activity">
    <reaction evidence="14 15">
        <text>tRNA(Phe) + L-phenylalanine + ATP = L-phenylalanyl-tRNA(Phe) + AMP + diphosphate + H(+)</text>
        <dbReference type="Rhea" id="RHEA:19413"/>
        <dbReference type="Rhea" id="RHEA-COMP:9668"/>
        <dbReference type="Rhea" id="RHEA-COMP:9699"/>
        <dbReference type="ChEBI" id="CHEBI:15378"/>
        <dbReference type="ChEBI" id="CHEBI:30616"/>
        <dbReference type="ChEBI" id="CHEBI:33019"/>
        <dbReference type="ChEBI" id="CHEBI:58095"/>
        <dbReference type="ChEBI" id="CHEBI:78442"/>
        <dbReference type="ChEBI" id="CHEBI:78531"/>
        <dbReference type="ChEBI" id="CHEBI:456215"/>
        <dbReference type="EC" id="6.1.1.20"/>
    </reaction>
</comment>
<dbReference type="EMBL" id="JAYMRV010000001">
    <property type="protein sequence ID" value="MEM5420386.1"/>
    <property type="molecule type" value="Genomic_DNA"/>
</dbReference>
<evidence type="ECO:0000256" key="13">
    <source>
        <dbReference type="ARBA" id="ARBA00023146"/>
    </source>
</evidence>
<comment type="similarity">
    <text evidence="2 15">Belongs to the phenylalanyl-tRNA synthetase beta subunit family. Type 1 subfamily.</text>
</comment>
<feature type="binding site" evidence="15">
    <location>
        <position position="473"/>
    </location>
    <ligand>
        <name>Mg(2+)</name>
        <dbReference type="ChEBI" id="CHEBI:18420"/>
        <note>shared with alpha subunit</note>
    </ligand>
</feature>
<evidence type="ECO:0000256" key="10">
    <source>
        <dbReference type="ARBA" id="ARBA00022842"/>
    </source>
</evidence>
<keyword evidence="12 15" id="KW-0648">Protein biosynthesis</keyword>
<dbReference type="Gene3D" id="3.30.56.10">
    <property type="match status" value="2"/>
</dbReference>
<dbReference type="PANTHER" id="PTHR10947:SF0">
    <property type="entry name" value="PHENYLALANINE--TRNA LIGASE BETA SUBUNIT"/>
    <property type="match status" value="1"/>
</dbReference>
<dbReference type="InterPro" id="IPR012340">
    <property type="entry name" value="NA-bd_OB-fold"/>
</dbReference>
<dbReference type="Gene3D" id="3.30.930.10">
    <property type="entry name" value="Bira Bifunctional Protein, Domain 2"/>
    <property type="match status" value="1"/>
</dbReference>
<dbReference type="InterPro" id="IPR045060">
    <property type="entry name" value="Phe-tRNA-ligase_IIc_bsu"/>
</dbReference>
<name>A0ABU9RJZ7_9BURK</name>
<evidence type="ECO:0000259" key="18">
    <source>
        <dbReference type="PROSITE" id="PS51447"/>
    </source>
</evidence>
<protein>
    <recommendedName>
        <fullName evidence="15">Phenylalanine--tRNA ligase beta subunit</fullName>
        <ecNumber evidence="15">6.1.1.20</ecNumber>
    </recommendedName>
    <alternativeName>
        <fullName evidence="15">Phenylalanyl-tRNA synthetase beta subunit</fullName>
        <shortName evidence="15">PheRS</shortName>
    </alternativeName>
</protein>
<feature type="domain" description="FDX-ACB" evidence="18">
    <location>
        <begin position="716"/>
        <end position="817"/>
    </location>
</feature>
<dbReference type="SMART" id="SM00873">
    <property type="entry name" value="B3_4"/>
    <property type="match status" value="1"/>
</dbReference>
<evidence type="ECO:0000256" key="3">
    <source>
        <dbReference type="ARBA" id="ARBA00011209"/>
    </source>
</evidence>
<evidence type="ECO:0000259" key="17">
    <source>
        <dbReference type="PROSITE" id="PS50886"/>
    </source>
</evidence>
<evidence type="ECO:0000313" key="21">
    <source>
        <dbReference type="Proteomes" id="UP001489897"/>
    </source>
</evidence>
<dbReference type="InterPro" id="IPR009061">
    <property type="entry name" value="DNA-bd_dom_put_sf"/>
</dbReference>
<feature type="domain" description="B5" evidence="19">
    <location>
        <begin position="405"/>
        <end position="485"/>
    </location>
</feature>
<evidence type="ECO:0000256" key="11">
    <source>
        <dbReference type="ARBA" id="ARBA00022884"/>
    </source>
</evidence>
<feature type="binding site" evidence="15">
    <location>
        <position position="463"/>
    </location>
    <ligand>
        <name>Mg(2+)</name>
        <dbReference type="ChEBI" id="CHEBI:18420"/>
        <note>shared with alpha subunit</note>
    </ligand>
</feature>
<dbReference type="SUPFAM" id="SSF46955">
    <property type="entry name" value="Putative DNA-binding domain"/>
    <property type="match status" value="1"/>
</dbReference>
<dbReference type="InterPro" id="IPR045864">
    <property type="entry name" value="aa-tRNA-synth_II/BPL/LPL"/>
</dbReference>
<dbReference type="RefSeq" id="WP_342945943.1">
    <property type="nucleotide sequence ID" value="NZ_JAYMRV010000001.1"/>
</dbReference>
<dbReference type="HAMAP" id="MF_00283">
    <property type="entry name" value="Phe_tRNA_synth_beta1"/>
    <property type="match status" value="1"/>
</dbReference>
<dbReference type="InterPro" id="IPR041616">
    <property type="entry name" value="PheRS_beta_core"/>
</dbReference>
<dbReference type="NCBIfam" id="TIGR00472">
    <property type="entry name" value="pheT_bact"/>
    <property type="match status" value="1"/>
</dbReference>
<dbReference type="EC" id="6.1.1.20" evidence="15"/>
<dbReference type="InterPro" id="IPR005146">
    <property type="entry name" value="B3/B4_tRNA-bd"/>
</dbReference>
<keyword evidence="5 16" id="KW-0820">tRNA-binding</keyword>
<evidence type="ECO:0000256" key="7">
    <source>
        <dbReference type="ARBA" id="ARBA00022723"/>
    </source>
</evidence>
<reference evidence="20 21" key="1">
    <citation type="submission" date="2024-01" db="EMBL/GenBank/DDBJ databases">
        <title>The diversity of rhizobia nodulating Mimosa spp. in eleven states of Brazil covering several biomes is determined by host plant, location, and edaphic factors.</title>
        <authorList>
            <person name="Rouws L."/>
            <person name="Barauna A."/>
            <person name="Beukes C."/>
            <person name="De Faria S.M."/>
            <person name="Gross E."/>
            <person name="Dos Reis Junior F.B."/>
            <person name="Simon M."/>
            <person name="Maluk M."/>
            <person name="Odee D.W."/>
            <person name="Kenicer G."/>
            <person name="Young J.P.W."/>
            <person name="Reis V.M."/>
            <person name="Zilli J."/>
            <person name="James E.K."/>
        </authorList>
    </citation>
    <scope>NUCLEOTIDE SEQUENCE [LARGE SCALE GENOMIC DNA]</scope>
    <source>
        <strain evidence="20 21">JPY167</strain>
    </source>
</reference>
<dbReference type="PROSITE" id="PS50886">
    <property type="entry name" value="TRBD"/>
    <property type="match status" value="1"/>
</dbReference>
<dbReference type="InterPro" id="IPR033714">
    <property type="entry name" value="tRNA_bind_bactPheRS"/>
</dbReference>
<dbReference type="Pfam" id="PF03147">
    <property type="entry name" value="FDX-ACB"/>
    <property type="match status" value="1"/>
</dbReference>
<dbReference type="GO" id="GO:0004826">
    <property type="term" value="F:phenylalanine-tRNA ligase activity"/>
    <property type="evidence" value="ECO:0007669"/>
    <property type="project" value="UniProtKB-EC"/>
</dbReference>
<dbReference type="PROSITE" id="PS51447">
    <property type="entry name" value="FDX_ACB"/>
    <property type="match status" value="1"/>
</dbReference>
<dbReference type="PANTHER" id="PTHR10947">
    <property type="entry name" value="PHENYLALANYL-TRNA SYNTHETASE BETA CHAIN AND LEUCINE-RICH REPEAT-CONTAINING PROTEIN 47"/>
    <property type="match status" value="1"/>
</dbReference>
<dbReference type="InterPro" id="IPR005121">
    <property type="entry name" value="Fdx_antiC-bd"/>
</dbReference>
<evidence type="ECO:0000256" key="9">
    <source>
        <dbReference type="ARBA" id="ARBA00022840"/>
    </source>
</evidence>
<dbReference type="SUPFAM" id="SSF55681">
    <property type="entry name" value="Class II aaRS and biotin synthetases"/>
    <property type="match status" value="1"/>
</dbReference>